<name>A0A948RTV2_UNCEI</name>
<accession>A0A948RTV2</accession>
<sequence>MDCAAFEKILDRLLGDRLSHAEDQAAREHMVECEHCREVYRLFKTEPDLLSDETQAELTGAILEQTTGSPCRRLEELLCDHIEGNLDPTNEELVAHHLERCDNCTLLKNILANLSEDLRSMAEIQPDSRFVMDVLDRTIYKPSLKSRVTGTVTGAVSGWWSRQIRRPRFPLEVAYSFAMILFILFNIFGFPFEGNSDPAARAGTNPIESVSQAWQANEPARGRIADFGGSVWERTGVPLAKETGNLWDAFVETGDKLLDTASIGGSYAGKAGVSVIKGNFIETWQHITEMKKTISQRWKGIEKDKEESTEP</sequence>
<evidence type="ECO:0000256" key="1">
    <source>
        <dbReference type="SAM" id="Phobius"/>
    </source>
</evidence>
<comment type="caution">
    <text evidence="2">The sequence shown here is derived from an EMBL/GenBank/DDBJ whole genome shotgun (WGS) entry which is preliminary data.</text>
</comment>
<evidence type="ECO:0000313" key="3">
    <source>
        <dbReference type="Proteomes" id="UP000777784"/>
    </source>
</evidence>
<protein>
    <submittedName>
        <fullName evidence="2">Zf-HC2 domain-containing protein</fullName>
    </submittedName>
</protein>
<organism evidence="2 3">
    <name type="scientific">Eiseniibacteriota bacterium</name>
    <dbReference type="NCBI Taxonomy" id="2212470"/>
    <lineage>
        <taxon>Bacteria</taxon>
        <taxon>Candidatus Eiseniibacteriota</taxon>
    </lineage>
</organism>
<dbReference type="AlphaFoldDB" id="A0A948RTV2"/>
<keyword evidence="1" id="KW-0812">Transmembrane</keyword>
<keyword evidence="1" id="KW-1133">Transmembrane helix</keyword>
<evidence type="ECO:0000313" key="2">
    <source>
        <dbReference type="EMBL" id="MBU2690905.1"/>
    </source>
</evidence>
<dbReference type="Proteomes" id="UP000777784">
    <property type="component" value="Unassembled WGS sequence"/>
</dbReference>
<gene>
    <name evidence="2" type="ORF">KJ970_08250</name>
</gene>
<reference evidence="2" key="1">
    <citation type="submission" date="2021-05" db="EMBL/GenBank/DDBJ databases">
        <title>Energy efficiency and biological interactions define the core microbiome of deep oligotrophic groundwater.</title>
        <authorList>
            <person name="Mehrshad M."/>
            <person name="Lopez-Fernandez M."/>
            <person name="Bell E."/>
            <person name="Bernier-Latmani R."/>
            <person name="Bertilsson S."/>
            <person name="Dopson M."/>
        </authorList>
    </citation>
    <scope>NUCLEOTIDE SEQUENCE</scope>
    <source>
        <strain evidence="2">Modern_marine.mb.64</strain>
    </source>
</reference>
<feature type="transmembrane region" description="Helical" evidence="1">
    <location>
        <begin position="173"/>
        <end position="192"/>
    </location>
</feature>
<dbReference type="EMBL" id="JAHJDP010000042">
    <property type="protein sequence ID" value="MBU2690905.1"/>
    <property type="molecule type" value="Genomic_DNA"/>
</dbReference>
<keyword evidence="1" id="KW-0472">Membrane</keyword>
<proteinExistence type="predicted"/>